<dbReference type="Gene3D" id="3.40.190.10">
    <property type="entry name" value="Periplasmic binding protein-like II"/>
    <property type="match status" value="2"/>
</dbReference>
<dbReference type="Gene3D" id="3.30.70.120">
    <property type="match status" value="1"/>
</dbReference>
<evidence type="ECO:0000259" key="18">
    <source>
        <dbReference type="Pfam" id="PF08029"/>
    </source>
</evidence>
<evidence type="ECO:0000256" key="9">
    <source>
        <dbReference type="ARBA" id="ARBA00022679"/>
    </source>
</evidence>
<dbReference type="EMBL" id="JARFPL010000001">
    <property type="protein sequence ID" value="MDF0592060.1"/>
    <property type="molecule type" value="Genomic_DNA"/>
</dbReference>
<evidence type="ECO:0000256" key="6">
    <source>
        <dbReference type="ARBA" id="ARBA00022490"/>
    </source>
</evidence>
<evidence type="ECO:0000313" key="20">
    <source>
        <dbReference type="Proteomes" id="UP001215956"/>
    </source>
</evidence>
<keyword evidence="20" id="KW-1185">Reference proteome</keyword>
<dbReference type="CDD" id="cd13593">
    <property type="entry name" value="PBP2_HisGL3"/>
    <property type="match status" value="1"/>
</dbReference>
<dbReference type="InterPro" id="IPR013820">
    <property type="entry name" value="ATP_PRibTrfase_cat"/>
</dbReference>
<dbReference type="SUPFAM" id="SSF53850">
    <property type="entry name" value="Periplasmic binding protein-like II"/>
    <property type="match status" value="1"/>
</dbReference>
<keyword evidence="6 16" id="KW-0963">Cytoplasm</keyword>
<evidence type="ECO:0000256" key="5">
    <source>
        <dbReference type="ARBA" id="ARBA00020998"/>
    </source>
</evidence>
<keyword evidence="7 16" id="KW-0028">Amino-acid biosynthesis</keyword>
<keyword evidence="13 16" id="KW-0460">Magnesium</keyword>
<evidence type="ECO:0000256" key="12">
    <source>
        <dbReference type="ARBA" id="ARBA00022840"/>
    </source>
</evidence>
<dbReference type="NCBIfam" id="TIGR00070">
    <property type="entry name" value="hisG"/>
    <property type="match status" value="1"/>
</dbReference>
<reference evidence="19 20" key="1">
    <citation type="submission" date="2023-03" db="EMBL/GenBank/DDBJ databases">
        <title>Whole genome sequencing of Methanotrichaceae archaeon M04Ac.</title>
        <authorList>
            <person name="Khomyakova M.A."/>
            <person name="Merkel A.Y."/>
            <person name="Slobodkin A.I."/>
        </authorList>
    </citation>
    <scope>NUCLEOTIDE SEQUENCE [LARGE SCALE GENOMIC DNA]</scope>
    <source>
        <strain evidence="19 20">M04Ac</strain>
    </source>
</reference>
<dbReference type="InterPro" id="IPR001348">
    <property type="entry name" value="ATP_PRibTrfase_HisG"/>
</dbReference>
<comment type="cofactor">
    <cofactor evidence="16">
        <name>Mg(2+)</name>
        <dbReference type="ChEBI" id="CHEBI:18420"/>
    </cofactor>
</comment>
<dbReference type="SUPFAM" id="SSF54913">
    <property type="entry name" value="GlnB-like"/>
    <property type="match status" value="1"/>
</dbReference>
<dbReference type="HAMAP" id="MF_00079">
    <property type="entry name" value="HisG_Long"/>
    <property type="match status" value="1"/>
</dbReference>
<dbReference type="GO" id="GO:0003879">
    <property type="term" value="F:ATP phosphoribosyltransferase activity"/>
    <property type="evidence" value="ECO:0007669"/>
    <property type="project" value="UniProtKB-EC"/>
</dbReference>
<comment type="subcellular location">
    <subcellularLocation>
        <location evidence="2 16">Cytoplasm</location>
    </subcellularLocation>
</comment>
<dbReference type="InterPro" id="IPR015867">
    <property type="entry name" value="N-reg_PII/ATP_PRibTrfase_C"/>
</dbReference>
<accession>A0ABT5XBK5</accession>
<evidence type="ECO:0000256" key="2">
    <source>
        <dbReference type="ARBA" id="ARBA00004496"/>
    </source>
</evidence>
<comment type="activity regulation">
    <text evidence="16">Feedback inhibited by histidine.</text>
</comment>
<comment type="function">
    <text evidence="15 16">Catalyzes the condensation of ATP and 5-phosphoribose 1-diphosphate to form N'-(5'-phosphoribosyl)-ATP (PR-ATP). Has a crucial role in the pathway because the rate of histidine biosynthesis seems to be controlled primarily by regulation of HisG enzymatic activity.</text>
</comment>
<comment type="similarity">
    <text evidence="16">Belongs to the ATP phosphoribosyltransferase family. Long subfamily.</text>
</comment>
<evidence type="ECO:0000313" key="19">
    <source>
        <dbReference type="EMBL" id="MDF0592060.1"/>
    </source>
</evidence>
<evidence type="ECO:0000259" key="17">
    <source>
        <dbReference type="Pfam" id="PF01634"/>
    </source>
</evidence>
<comment type="caution">
    <text evidence="19">The sequence shown here is derived from an EMBL/GenBank/DDBJ whole genome shotgun (WGS) entry which is preliminary data.</text>
</comment>
<keyword evidence="14 16" id="KW-0368">Histidine biosynthesis</keyword>
<keyword evidence="9 16" id="KW-0808">Transferase</keyword>
<keyword evidence="8 16" id="KW-0328">Glycosyltransferase</keyword>
<evidence type="ECO:0000256" key="15">
    <source>
        <dbReference type="ARBA" id="ARBA00024861"/>
    </source>
</evidence>
<feature type="domain" description="ATP phosphoribosyltransferase catalytic" evidence="17">
    <location>
        <begin position="75"/>
        <end position="234"/>
    </location>
</feature>
<dbReference type="PANTHER" id="PTHR21403">
    <property type="entry name" value="ATP PHOSPHORIBOSYLTRANSFERASE ATP-PRTASE"/>
    <property type="match status" value="1"/>
</dbReference>
<evidence type="ECO:0000256" key="4">
    <source>
        <dbReference type="ARBA" id="ARBA00011946"/>
    </source>
</evidence>
<comment type="catalytic activity">
    <reaction evidence="1 16">
        <text>1-(5-phospho-beta-D-ribosyl)-ATP + diphosphate = 5-phospho-alpha-D-ribose 1-diphosphate + ATP</text>
        <dbReference type="Rhea" id="RHEA:18473"/>
        <dbReference type="ChEBI" id="CHEBI:30616"/>
        <dbReference type="ChEBI" id="CHEBI:33019"/>
        <dbReference type="ChEBI" id="CHEBI:58017"/>
        <dbReference type="ChEBI" id="CHEBI:73183"/>
        <dbReference type="EC" id="2.4.2.17"/>
    </reaction>
</comment>
<evidence type="ECO:0000256" key="7">
    <source>
        <dbReference type="ARBA" id="ARBA00022605"/>
    </source>
</evidence>
<sequence length="316" mass="34547">MEPEAKVETGRDKSPEGTLPGKVFRSMIDIAIPKGSLQSQTLQLFAQAGLEIKRTEREYNARIDDPRVGKVKILRPQEIPTYVAKGRFDLGISGTDWIRESAADVVTVAELDYGKQGPGKVKVVVAVPEAQEATSARGVLPGSRISTEYPNLTRRFFEDLGIPVEVEYSYGATEAKVPELADAVVDLTETGSTLVKNGLKIVDVILESTSELIANKESWADPEKREEIEAIETMLFAVTRARGKVLIALNVPEDQIEEVIALLPSMKRPTVSKLYNSGYYAVQSVVDRSGINLLIPKLKKAGAEDIIEVAISKIVP</sequence>
<evidence type="ECO:0000256" key="13">
    <source>
        <dbReference type="ARBA" id="ARBA00022842"/>
    </source>
</evidence>
<evidence type="ECO:0000256" key="14">
    <source>
        <dbReference type="ARBA" id="ARBA00023102"/>
    </source>
</evidence>
<evidence type="ECO:0000256" key="1">
    <source>
        <dbReference type="ARBA" id="ARBA00000915"/>
    </source>
</evidence>
<dbReference type="EC" id="2.4.2.17" evidence="4 16"/>
<evidence type="ECO:0000256" key="16">
    <source>
        <dbReference type="HAMAP-Rule" id="MF_00079"/>
    </source>
</evidence>
<name>A0ABT5XBK5_9EURY</name>
<evidence type="ECO:0000256" key="10">
    <source>
        <dbReference type="ARBA" id="ARBA00022723"/>
    </source>
</evidence>
<keyword evidence="10 16" id="KW-0479">Metal-binding</keyword>
<dbReference type="Pfam" id="PF08029">
    <property type="entry name" value="HisG_C"/>
    <property type="match status" value="1"/>
</dbReference>
<dbReference type="InterPro" id="IPR013115">
    <property type="entry name" value="HisG_C"/>
</dbReference>
<evidence type="ECO:0000256" key="8">
    <source>
        <dbReference type="ARBA" id="ARBA00022676"/>
    </source>
</evidence>
<dbReference type="InterPro" id="IPR011322">
    <property type="entry name" value="N-reg_PII-like_a/b"/>
</dbReference>
<keyword evidence="11 16" id="KW-0547">Nucleotide-binding</keyword>
<evidence type="ECO:0000256" key="3">
    <source>
        <dbReference type="ARBA" id="ARBA00004667"/>
    </source>
</evidence>
<dbReference type="PANTHER" id="PTHR21403:SF10">
    <property type="entry name" value="ATP PHOSPHORIBOSYLTRANSFERASE"/>
    <property type="match status" value="1"/>
</dbReference>
<dbReference type="Pfam" id="PF01634">
    <property type="entry name" value="HisG"/>
    <property type="match status" value="1"/>
</dbReference>
<dbReference type="InterPro" id="IPR020621">
    <property type="entry name" value="ATP-PRT_HisG_long"/>
</dbReference>
<comment type="pathway">
    <text evidence="3 16">Amino-acid biosynthesis; L-histidine biosynthesis; L-histidine from 5-phospho-alpha-D-ribose 1-diphosphate: step 1/9.</text>
</comment>
<organism evidence="19 20">
    <name type="scientific">Candidatus Methanocrinis alkalitolerans</name>
    <dbReference type="NCBI Taxonomy" id="3033395"/>
    <lineage>
        <taxon>Archaea</taxon>
        <taxon>Methanobacteriati</taxon>
        <taxon>Methanobacteriota</taxon>
        <taxon>Stenosarchaea group</taxon>
        <taxon>Methanomicrobia</taxon>
        <taxon>Methanotrichales</taxon>
        <taxon>Methanotrichaceae</taxon>
        <taxon>Methanocrinis</taxon>
    </lineage>
</organism>
<feature type="domain" description="Histidine biosynthesis HisG C-terminal" evidence="18">
    <location>
        <begin position="241"/>
        <end position="313"/>
    </location>
</feature>
<dbReference type="NCBIfam" id="TIGR03455">
    <property type="entry name" value="HisG_C-term"/>
    <property type="match status" value="1"/>
</dbReference>
<evidence type="ECO:0000256" key="11">
    <source>
        <dbReference type="ARBA" id="ARBA00022741"/>
    </source>
</evidence>
<proteinExistence type="inferred from homology"/>
<gene>
    <name evidence="16 19" type="primary">hisG</name>
    <name evidence="19" type="ORF">P0O24_00465</name>
</gene>
<protein>
    <recommendedName>
        <fullName evidence="5 16">ATP phosphoribosyltransferase</fullName>
        <shortName evidence="16">ATP-PRT</shortName>
        <shortName evidence="16">ATP-PRTase</shortName>
        <ecNumber evidence="4 16">2.4.2.17</ecNumber>
    </recommendedName>
</protein>
<dbReference type="Proteomes" id="UP001215956">
    <property type="component" value="Unassembled WGS sequence"/>
</dbReference>
<keyword evidence="12 16" id="KW-0067">ATP-binding</keyword>